<dbReference type="PANTHER" id="PTHR11545:SF2">
    <property type="entry name" value="LARGE RIBOSOMAL SUBUNIT PROTEIN UL13M"/>
    <property type="match status" value="1"/>
</dbReference>
<evidence type="ECO:0000256" key="3">
    <source>
        <dbReference type="ARBA" id="ARBA00023274"/>
    </source>
</evidence>
<dbReference type="HAMAP" id="MF_01366">
    <property type="entry name" value="Ribosomal_uL13"/>
    <property type="match status" value="1"/>
</dbReference>
<comment type="caution">
    <text evidence="7">The sequence shown here is derived from an EMBL/GenBank/DDBJ whole genome shotgun (WGS) entry which is preliminary data.</text>
</comment>
<dbReference type="InterPro" id="IPR005823">
    <property type="entry name" value="Ribosomal_uL13_bac-type"/>
</dbReference>
<dbReference type="NCBIfam" id="TIGR01066">
    <property type="entry name" value="rplM_bact"/>
    <property type="match status" value="1"/>
</dbReference>
<comment type="function">
    <text evidence="4 6">This protein is one of the early assembly proteins of the 50S ribosomal subunit, although it is not seen to bind rRNA by itself. It is important during the early stages of 50S assembly.</text>
</comment>
<dbReference type="PANTHER" id="PTHR11545">
    <property type="entry name" value="RIBOSOMAL PROTEIN L13"/>
    <property type="match status" value="1"/>
</dbReference>
<proteinExistence type="inferred from homology"/>
<dbReference type="GO" id="GO:0006412">
    <property type="term" value="P:translation"/>
    <property type="evidence" value="ECO:0007669"/>
    <property type="project" value="UniProtKB-UniRule"/>
</dbReference>
<protein>
    <recommendedName>
        <fullName evidence="4">Large ribosomal subunit protein uL13</fullName>
    </recommendedName>
</protein>
<evidence type="ECO:0000256" key="1">
    <source>
        <dbReference type="ARBA" id="ARBA00006227"/>
    </source>
</evidence>
<dbReference type="Pfam" id="PF00572">
    <property type="entry name" value="Ribosomal_L13"/>
    <property type="match status" value="1"/>
</dbReference>
<gene>
    <name evidence="4 6 7" type="primary">rplM</name>
    <name evidence="7" type="ORF">HCT46_03815</name>
</gene>
<evidence type="ECO:0000256" key="5">
    <source>
        <dbReference type="RuleBase" id="RU003877"/>
    </source>
</evidence>
<dbReference type="AlphaFoldDB" id="A0A968GC25"/>
<dbReference type="CDD" id="cd00392">
    <property type="entry name" value="Ribosomal_L13"/>
    <property type="match status" value="1"/>
</dbReference>
<evidence type="ECO:0000313" key="7">
    <source>
        <dbReference type="EMBL" id="NIZ47039.1"/>
    </source>
</evidence>
<dbReference type="Proteomes" id="UP000752013">
    <property type="component" value="Unassembled WGS sequence"/>
</dbReference>
<dbReference type="GO" id="GO:0017148">
    <property type="term" value="P:negative regulation of translation"/>
    <property type="evidence" value="ECO:0007669"/>
    <property type="project" value="TreeGrafter"/>
</dbReference>
<dbReference type="InterPro" id="IPR036899">
    <property type="entry name" value="Ribosomal_uL13_sf"/>
</dbReference>
<evidence type="ECO:0000256" key="4">
    <source>
        <dbReference type="HAMAP-Rule" id="MF_01366"/>
    </source>
</evidence>
<dbReference type="GO" id="GO:0022625">
    <property type="term" value="C:cytosolic large ribosomal subunit"/>
    <property type="evidence" value="ECO:0007669"/>
    <property type="project" value="TreeGrafter"/>
</dbReference>
<sequence length="142" mass="16155">MKTVFVKPQEVKREWYIIDATNRPLGEVAVKAAYLARGKHKGCYTPHQLIGDFVIVVNADKALMTGNKVQKKMYYQHSGYPGGMRSFSYEKLLQRRPDAPMRLAIKGMLPKGPLGNSMFRSVKIYSGDKHPHVAQQPTAYEW</sequence>
<organism evidence="7 8">
    <name type="scientific">Entomospira nematocerorum</name>
    <dbReference type="NCBI Taxonomy" id="2719987"/>
    <lineage>
        <taxon>Bacteria</taxon>
        <taxon>Pseudomonadati</taxon>
        <taxon>Spirochaetota</taxon>
        <taxon>Spirochaetia</taxon>
        <taxon>Spirochaetales</taxon>
        <taxon>Spirochaetaceae</taxon>
        <taxon>Entomospira</taxon>
    </lineage>
</organism>
<dbReference type="GO" id="GO:0003729">
    <property type="term" value="F:mRNA binding"/>
    <property type="evidence" value="ECO:0007669"/>
    <property type="project" value="TreeGrafter"/>
</dbReference>
<dbReference type="Gene3D" id="3.90.1180.10">
    <property type="entry name" value="Ribosomal protein L13"/>
    <property type="match status" value="1"/>
</dbReference>
<comment type="similarity">
    <text evidence="1 4 5">Belongs to the universal ribosomal protein uL13 family.</text>
</comment>
<name>A0A968GC25_9SPIO</name>
<dbReference type="SUPFAM" id="SSF52161">
    <property type="entry name" value="Ribosomal protein L13"/>
    <property type="match status" value="1"/>
</dbReference>
<keyword evidence="3 4" id="KW-0687">Ribonucleoprotein</keyword>
<evidence type="ECO:0000256" key="2">
    <source>
        <dbReference type="ARBA" id="ARBA00022980"/>
    </source>
</evidence>
<reference evidence="7" key="1">
    <citation type="submission" date="2020-03" db="EMBL/GenBank/DDBJ databases">
        <title>Spirochaetal bacteria isolated from arthropods constitute a novel genus Entomospira genus novum within the order Spirochaetales.</title>
        <authorList>
            <person name="Grana-Miraglia L."/>
            <person name="Sikutova S."/>
            <person name="Fingerle V."/>
            <person name="Sing A."/>
            <person name="Castillo-Ramirez S."/>
            <person name="Margos G."/>
            <person name="Rudolf I."/>
        </authorList>
    </citation>
    <scope>NUCLEOTIDE SEQUENCE</scope>
    <source>
        <strain evidence="7">BR208</strain>
    </source>
</reference>
<dbReference type="RefSeq" id="WP_167703471.1">
    <property type="nucleotide sequence ID" value="NZ_CP118168.1"/>
</dbReference>
<dbReference type="GO" id="GO:0003735">
    <property type="term" value="F:structural constituent of ribosome"/>
    <property type="evidence" value="ECO:0007669"/>
    <property type="project" value="InterPro"/>
</dbReference>
<comment type="subunit">
    <text evidence="4">Part of the 50S ribosomal subunit.</text>
</comment>
<dbReference type="EMBL" id="JAATLK010000001">
    <property type="protein sequence ID" value="NIZ47039.1"/>
    <property type="molecule type" value="Genomic_DNA"/>
</dbReference>
<dbReference type="InterPro" id="IPR005822">
    <property type="entry name" value="Ribosomal_uL13"/>
</dbReference>
<keyword evidence="8" id="KW-1185">Reference proteome</keyword>
<accession>A0A968GC25</accession>
<keyword evidence="2 4" id="KW-0689">Ribosomal protein</keyword>
<dbReference type="PIRSF" id="PIRSF002181">
    <property type="entry name" value="Ribosomal_L13"/>
    <property type="match status" value="1"/>
</dbReference>
<evidence type="ECO:0000256" key="6">
    <source>
        <dbReference type="RuleBase" id="RU003878"/>
    </source>
</evidence>
<dbReference type="PROSITE" id="PS00783">
    <property type="entry name" value="RIBOSOMAL_L13"/>
    <property type="match status" value="1"/>
</dbReference>
<evidence type="ECO:0000313" key="8">
    <source>
        <dbReference type="Proteomes" id="UP000752013"/>
    </source>
</evidence>
<dbReference type="InterPro" id="IPR023563">
    <property type="entry name" value="Ribosomal_uL13_CS"/>
</dbReference>